<evidence type="ECO:0000313" key="3">
    <source>
        <dbReference type="Proteomes" id="UP000005090"/>
    </source>
</evidence>
<keyword evidence="1" id="KW-0694">RNA-binding</keyword>
<comment type="catalytic activity">
    <reaction evidence="1">
        <text>adenosine(2030) in 23S rRNA + S-adenosyl-L-methionine = N(6)-methyladenosine(2030) in 23S rRNA + S-adenosyl-L-homocysteine + H(+)</text>
        <dbReference type="Rhea" id="RHEA:43736"/>
        <dbReference type="Rhea" id="RHEA-COMP:10668"/>
        <dbReference type="Rhea" id="RHEA-COMP:10669"/>
        <dbReference type="ChEBI" id="CHEBI:15378"/>
        <dbReference type="ChEBI" id="CHEBI:57856"/>
        <dbReference type="ChEBI" id="CHEBI:59789"/>
        <dbReference type="ChEBI" id="CHEBI:74411"/>
        <dbReference type="ChEBI" id="CHEBI:74449"/>
        <dbReference type="EC" id="2.1.1.266"/>
    </reaction>
</comment>
<dbReference type="Gene3D" id="3.40.50.150">
    <property type="entry name" value="Vaccinia Virus protein VP39"/>
    <property type="match status" value="1"/>
</dbReference>
<feature type="binding site" evidence="1">
    <location>
        <position position="118"/>
    </location>
    <ligand>
        <name>S-adenosyl-L-methionine</name>
        <dbReference type="ChEBI" id="CHEBI:59789"/>
    </ligand>
</feature>
<dbReference type="EC" id="2.1.1.266" evidence="1"/>
<feature type="binding site" evidence="1">
    <location>
        <position position="19"/>
    </location>
    <ligand>
        <name>S-adenosyl-L-methionine</name>
        <dbReference type="ChEBI" id="CHEBI:59789"/>
    </ligand>
</feature>
<reference evidence="2 3" key="1">
    <citation type="journal article" date="2013" name="Genome Announc.">
        <title>Genome Sequence of the Obligate Gammaproteobacterial Methanotroph Methylomicrobium album Strain BG8.</title>
        <authorList>
            <person name="Kits K.D."/>
            <person name="Kalyuzhnaya M.G."/>
            <person name="Klotz M.G."/>
            <person name="Jetten M.S."/>
            <person name="Op den Camp H.J."/>
            <person name="Vuilleumier S."/>
            <person name="Bringel F."/>
            <person name="Dispirito A.A."/>
            <person name="Murrell J.C."/>
            <person name="Bruce D."/>
            <person name="Cheng J.F."/>
            <person name="Copeland A."/>
            <person name="Goodwin L."/>
            <person name="Hauser L."/>
            <person name="Lajus A."/>
            <person name="Land M.L."/>
            <person name="Lapidus A."/>
            <person name="Lucas S."/>
            <person name="Medigue C."/>
            <person name="Pitluck S."/>
            <person name="Woyke T."/>
            <person name="Zeytun A."/>
            <person name="Stein L.Y."/>
        </authorList>
    </citation>
    <scope>NUCLEOTIDE SEQUENCE [LARGE SCALE GENOMIC DNA]</scope>
    <source>
        <strain evidence="2 3">BG8</strain>
    </source>
</reference>
<dbReference type="SUPFAM" id="SSF53335">
    <property type="entry name" value="S-adenosyl-L-methionine-dependent methyltransferases"/>
    <property type="match status" value="1"/>
</dbReference>
<organism evidence="2 3">
    <name type="scientific">Methylomicrobium album BG8</name>
    <dbReference type="NCBI Taxonomy" id="686340"/>
    <lineage>
        <taxon>Bacteria</taxon>
        <taxon>Pseudomonadati</taxon>
        <taxon>Pseudomonadota</taxon>
        <taxon>Gammaproteobacteria</taxon>
        <taxon>Methylococcales</taxon>
        <taxon>Methylococcaceae</taxon>
        <taxon>Methylomicrobium</taxon>
    </lineage>
</organism>
<dbReference type="PANTHER" id="PTHR37426:SF1">
    <property type="entry name" value="RIBOSOMAL RNA LARGE SUBUNIT METHYLTRANSFERASE J"/>
    <property type="match status" value="1"/>
</dbReference>
<evidence type="ECO:0000256" key="1">
    <source>
        <dbReference type="HAMAP-Rule" id="MF_00934"/>
    </source>
</evidence>
<dbReference type="InterPro" id="IPR029063">
    <property type="entry name" value="SAM-dependent_MTases_sf"/>
</dbReference>
<comment type="subunit">
    <text evidence="1">Monomer.</text>
</comment>
<keyword evidence="1" id="KW-0949">S-adenosyl-L-methionine</keyword>
<feature type="site" description="Interaction with substrate rRNA" evidence="1">
    <location>
        <position position="4"/>
    </location>
</feature>
<dbReference type="InterPro" id="IPR007473">
    <property type="entry name" value="RlmJ"/>
</dbReference>
<dbReference type="Proteomes" id="UP000005090">
    <property type="component" value="Chromosome"/>
</dbReference>
<comment type="similarity">
    <text evidence="1">Belongs to the RlmJ family.</text>
</comment>
<dbReference type="GO" id="GO:0003723">
    <property type="term" value="F:RNA binding"/>
    <property type="evidence" value="ECO:0007669"/>
    <property type="project" value="UniProtKB-UniRule"/>
</dbReference>
<comment type="function">
    <text evidence="1">Specifically methylates the adenine in position 2030 of 23S rRNA.</text>
</comment>
<gene>
    <name evidence="1" type="primary">rlmJ</name>
    <name evidence="2" type="ORF">Metal_2929</name>
</gene>
<feature type="binding site" evidence="1">
    <location>
        <position position="100"/>
    </location>
    <ligand>
        <name>S-adenosyl-L-methionine</name>
        <dbReference type="ChEBI" id="CHEBI:59789"/>
    </ligand>
</feature>
<accession>H8GLT3</accession>
<dbReference type="STRING" id="686340.Metal_2929"/>
<dbReference type="GO" id="GO:0070475">
    <property type="term" value="P:rRNA base methylation"/>
    <property type="evidence" value="ECO:0007669"/>
    <property type="project" value="UniProtKB-UniRule"/>
</dbReference>
<proteinExistence type="inferred from homology"/>
<name>H8GLT3_METAL</name>
<dbReference type="GO" id="GO:0005829">
    <property type="term" value="C:cytosol"/>
    <property type="evidence" value="ECO:0007669"/>
    <property type="project" value="TreeGrafter"/>
</dbReference>
<feature type="binding site" evidence="1">
    <location>
        <begin position="143"/>
        <end position="144"/>
    </location>
    <ligand>
        <name>S-adenosyl-L-methionine</name>
        <dbReference type="ChEBI" id="CHEBI:59789"/>
    </ligand>
</feature>
<dbReference type="PANTHER" id="PTHR37426">
    <property type="entry name" value="RIBOSOMAL RNA LARGE SUBUNIT METHYLTRANSFERASE J"/>
    <property type="match status" value="1"/>
</dbReference>
<dbReference type="EMBL" id="CM001475">
    <property type="protein sequence ID" value="EIC30610.1"/>
    <property type="molecule type" value="Genomic_DNA"/>
</dbReference>
<dbReference type="HAMAP" id="MF_00934">
    <property type="entry name" value="23SrRNA_methyltr_J"/>
    <property type="match status" value="1"/>
</dbReference>
<evidence type="ECO:0000313" key="2">
    <source>
        <dbReference type="EMBL" id="EIC30610.1"/>
    </source>
</evidence>
<keyword evidence="3" id="KW-1185">Reference proteome</keyword>
<sequence>MLSYRHAFHAGNFADVLKHLVLVHILEHLKRKDKPFCYIDTHAGAGMYALNSEFALKNREFESGIARLWRRSDMPAGVQRYVDRVRQCNQGKELAHYPGSPFIAATLMRKDDRLCLYDLHSTEFKFLHRLFEKDRRIRTFHADGLVDSLGLLPPKERRGLVLIDPSYELSDDYRLMIESLKKMHKRFATGIYALWYPVVERQRIRRLERQLQDSGIGNVALFELGIAPDSKGRGMTASGMAVINPPWTLAAEMQRELPWLADALGTEKQGNCRIVNLVHESAG</sequence>
<feature type="active site" description="Proton acceptor" evidence="1">
    <location>
        <position position="164"/>
    </location>
</feature>
<dbReference type="RefSeq" id="WP_005373313.1">
    <property type="nucleotide sequence ID" value="NZ_CM001475.1"/>
</dbReference>
<keyword evidence="1" id="KW-0808">Transferase</keyword>
<dbReference type="AlphaFoldDB" id="H8GLT3"/>
<dbReference type="GO" id="GO:0036307">
    <property type="term" value="F:23S rRNA (adenine(2030)-N(6))-methyltransferase activity"/>
    <property type="evidence" value="ECO:0007669"/>
    <property type="project" value="UniProtKB-UniRule"/>
</dbReference>
<protein>
    <recommendedName>
        <fullName evidence="1">Ribosomal RNA large subunit methyltransferase J</fullName>
        <ecNumber evidence="1">2.1.1.266</ecNumber>
    </recommendedName>
    <alternativeName>
        <fullName evidence="1">23S rRNA (adenine(2030)-N6)-methyltransferase</fullName>
    </alternativeName>
    <alternativeName>
        <fullName evidence="1">23S rRNA m6A2030 methyltransferase</fullName>
    </alternativeName>
</protein>
<keyword evidence="1" id="KW-0698">rRNA processing</keyword>
<dbReference type="Pfam" id="PF04378">
    <property type="entry name" value="RsmJ"/>
    <property type="match status" value="1"/>
</dbReference>
<keyword evidence="1" id="KW-0489">Methyltransferase</keyword>
<dbReference type="HOGENOM" id="CLU_061769_0_0_6"/>
<dbReference type="eggNOG" id="COG2961">
    <property type="taxonomic scope" value="Bacteria"/>
</dbReference>
<feature type="binding site" evidence="1">
    <location>
        <position position="164"/>
    </location>
    <ligand>
        <name>S-adenosyl-L-methionine</name>
        <dbReference type="ChEBI" id="CHEBI:59789"/>
    </ligand>
</feature>
<feature type="binding site" evidence="1">
    <location>
        <position position="42"/>
    </location>
    <ligand>
        <name>S-adenosyl-L-methionine</name>
        <dbReference type="ChEBI" id="CHEBI:59789"/>
    </ligand>
</feature>